<evidence type="ECO:0008006" key="4">
    <source>
        <dbReference type="Google" id="ProtNLM"/>
    </source>
</evidence>
<feature type="transmembrane region" description="Helical" evidence="1">
    <location>
        <begin position="341"/>
        <end position="359"/>
    </location>
</feature>
<accession>A0A5P0ZTP8</accession>
<dbReference type="Proteomes" id="UP000414364">
    <property type="component" value="Unassembled WGS sequence"/>
</dbReference>
<feature type="transmembrane region" description="Helical" evidence="1">
    <location>
        <begin position="205"/>
        <end position="226"/>
    </location>
</feature>
<evidence type="ECO:0000256" key="1">
    <source>
        <dbReference type="SAM" id="Phobius"/>
    </source>
</evidence>
<keyword evidence="1" id="KW-0472">Membrane</keyword>
<name>A0A5P0ZTP8_9LACO</name>
<feature type="transmembrane region" description="Helical" evidence="1">
    <location>
        <begin position="7"/>
        <end position="26"/>
    </location>
</feature>
<feature type="transmembrane region" description="Helical" evidence="1">
    <location>
        <begin position="291"/>
        <end position="310"/>
    </location>
</feature>
<dbReference type="Pfam" id="PF19528">
    <property type="entry name" value="DUF6056"/>
    <property type="match status" value="1"/>
</dbReference>
<dbReference type="RefSeq" id="WP_153387140.1">
    <property type="nucleotide sequence ID" value="NZ_VDFP01000185.1"/>
</dbReference>
<feature type="transmembrane region" description="Helical" evidence="1">
    <location>
        <begin position="260"/>
        <end position="279"/>
    </location>
</feature>
<sequence>MKRTTKLSFYFIVFLIFGLIGMWMPLLGDDLNWGNYFGRNYFPQGIFLKYDGRYLGDILVIAMTKFKPIAFMAYGTFMTVIVYLIQKIREQISPSKSVGLVSATLTTFFILLMPQSIFRQILGWHSGFANYVPSVIFPLFMIYLVLKNYDNKDIHYYQSTTILIFLAAIAAQLFAEHVTLLNVFNSLLTWLFLRKHFSDKFKKILNYILVGNVIGAFLMFTNGAYIKILLGNDSYRSIKGSANSETMINYLRTQYSSKSLLILILAILTFTVAVIVYNSRIKNFKQKLANFSLLSSGFIVVIPFLVVSPFGSRCMFATYIFFVAIFVINLDLLLAAYEKYLLPILILLILSIGPRTVAISHDYGKTFNLQIQYSLYQNNINRQTQYLLEYKNDDYIW</sequence>
<proteinExistence type="predicted"/>
<evidence type="ECO:0000313" key="3">
    <source>
        <dbReference type="Proteomes" id="UP000414364"/>
    </source>
</evidence>
<organism evidence="2 3">
    <name type="scientific">Companilactobacillus halodurans</name>
    <dbReference type="NCBI Taxonomy" id="2584183"/>
    <lineage>
        <taxon>Bacteria</taxon>
        <taxon>Bacillati</taxon>
        <taxon>Bacillota</taxon>
        <taxon>Bacilli</taxon>
        <taxon>Lactobacillales</taxon>
        <taxon>Lactobacillaceae</taxon>
        <taxon>Companilactobacillus</taxon>
    </lineage>
</organism>
<feature type="non-terminal residue" evidence="2">
    <location>
        <position position="397"/>
    </location>
</feature>
<comment type="caution">
    <text evidence="2">The sequence shown here is derived from an EMBL/GenBank/DDBJ whole genome shotgun (WGS) entry which is preliminary data.</text>
</comment>
<keyword evidence="1" id="KW-1133">Transmembrane helix</keyword>
<feature type="transmembrane region" description="Helical" evidence="1">
    <location>
        <begin position="98"/>
        <end position="122"/>
    </location>
</feature>
<evidence type="ECO:0000313" key="2">
    <source>
        <dbReference type="EMBL" id="MQS77321.1"/>
    </source>
</evidence>
<feature type="transmembrane region" description="Helical" evidence="1">
    <location>
        <begin position="128"/>
        <end position="146"/>
    </location>
</feature>
<dbReference type="AlphaFoldDB" id="A0A5P0ZTP8"/>
<feature type="transmembrane region" description="Helical" evidence="1">
    <location>
        <begin position="316"/>
        <end position="334"/>
    </location>
</feature>
<protein>
    <recommendedName>
        <fullName evidence="4">YfhO family protein</fullName>
    </recommendedName>
</protein>
<gene>
    <name evidence="2" type="ORF">FHL06_13475</name>
</gene>
<reference evidence="2 3" key="1">
    <citation type="journal article" date="2019" name="Syst. Appl. Microbiol.">
        <title>Polyphasic characterization of two novel Lactobacillus spp. isolated from blown salami packages: Description of Lactobacillus halodurans sp. nov. and Lactobacillus salsicarnum sp. nov.</title>
        <authorList>
            <person name="Schuster J.A."/>
            <person name="Klingl A."/>
            <person name="Vogel R.F."/>
            <person name="Ehrmann M.A."/>
        </authorList>
    </citation>
    <scope>NUCLEOTIDE SEQUENCE [LARGE SCALE GENOMIC DNA]</scope>
    <source>
        <strain evidence="2 3">TMW 1.2172</strain>
    </source>
</reference>
<keyword evidence="1" id="KW-0812">Transmembrane</keyword>
<feature type="transmembrane region" description="Helical" evidence="1">
    <location>
        <begin position="69"/>
        <end position="86"/>
    </location>
</feature>
<dbReference type="EMBL" id="VDFP01000185">
    <property type="protein sequence ID" value="MQS77321.1"/>
    <property type="molecule type" value="Genomic_DNA"/>
</dbReference>
<dbReference type="InterPro" id="IPR045691">
    <property type="entry name" value="DUF6056"/>
</dbReference>